<sequence>MRRGLIEFSDQIALALEICRRVPGVTDAYKSRFRVVLLDEYQDTSVVQTRLLAQLFGGGGVMAVGDPHQSIYGWRGASASNLARFGRDFGGADGAPTFALSTSWRNPGRVLDAANTLVAPLSAASPIPVERLERRPGSGDGELAVVFGETVLEEAAAVADWFGERLRRRGGAPPTAAMLCRSLKKVAVFTRALADRGIPFRVLGVGGLLEDPAVVDLVATLRVLHDPTAGPYLLRLLTGARWRIGVRDVKALRELASWLSARDAGQQQLAEEVRDLLRASTVADEGASIIDALDFLTTAPEGHGALRDFSEEGVRRLRALGRELAALRSRVGLDLLDLVALVQQEMLLDVEVAANESAPIGRAGLDGFTELVADFVAGDASGGLGSFLSWLELAEERENLSPRTEEAEPGTVQVLTIHGAKGLEWDAVAVPRMVDGELPAPPRSKQGWLAFGELPYEFRGDSADLPHLPWRSADTGKQFDEGYTSYCGAVTDAFAAEQRRLAYVAVTRAKDALLLSGSFWWNQRKPRGPGLFLRELEAAGLIEAGTLPEAPISEENPLDDLVAHVPWPSAPLGTREERVLAAAAAVGDANPASPTPWSEHIDLLVEERARRLREAELVELPVRISASAFKDYITDAARVASGLRRPMPQRPFRQTRLGTLFHSWVEQRYGMGGLDELVDALPADRDLDLDDLVESEELEVLQRTFEQSEWADLRPDAVELEIHLPFEDRIVVCKIDAVFERDGRFEIVDWKTGKAPKDADDLAQKQYQLALYRLAFAAWRGVAPESIDAAFYFVQEDRVIRPERLYSESELRERWSKAT</sequence>
<evidence type="ECO:0000256" key="4">
    <source>
        <dbReference type="ARBA" id="ARBA00022801"/>
    </source>
</evidence>
<dbReference type="Gene3D" id="1.10.486.10">
    <property type="entry name" value="PCRA, domain 4"/>
    <property type="match status" value="1"/>
</dbReference>
<dbReference type="Pfam" id="PF13361">
    <property type="entry name" value="UvrD_C"/>
    <property type="match status" value="1"/>
</dbReference>
<evidence type="ECO:0000313" key="17">
    <source>
        <dbReference type="EMBL" id="BDZ44559.1"/>
    </source>
</evidence>
<feature type="domain" description="UvrD-like helicase C-terminal" evidence="16">
    <location>
        <begin position="108"/>
        <end position="422"/>
    </location>
</feature>
<evidence type="ECO:0000256" key="3">
    <source>
        <dbReference type="ARBA" id="ARBA00022763"/>
    </source>
</evidence>
<dbReference type="InterPro" id="IPR038726">
    <property type="entry name" value="PDDEXK_AddAB-type"/>
</dbReference>
<keyword evidence="1" id="KW-0540">Nuclease</keyword>
<accession>A0ABM8G8P8</accession>
<dbReference type="PROSITE" id="PS51217">
    <property type="entry name" value="UVRD_HELICASE_CTER"/>
    <property type="match status" value="1"/>
</dbReference>
<comment type="catalytic activity">
    <reaction evidence="11">
        <text>Couples ATP hydrolysis with the unwinding of duplex DNA by translocating in the 3'-5' direction.</text>
        <dbReference type="EC" id="5.6.2.4"/>
    </reaction>
</comment>
<dbReference type="InterPro" id="IPR027417">
    <property type="entry name" value="P-loop_NTPase"/>
</dbReference>
<proteinExistence type="predicted"/>
<dbReference type="PROSITE" id="PS51198">
    <property type="entry name" value="UVRD_HELICASE_ATP_BIND"/>
    <property type="match status" value="1"/>
</dbReference>
<protein>
    <recommendedName>
        <fullName evidence="12">DNA 3'-5' helicase</fullName>
        <ecNumber evidence="12">5.6.2.4</ecNumber>
    </recommendedName>
</protein>
<dbReference type="Gene3D" id="3.40.50.300">
    <property type="entry name" value="P-loop containing nucleotide triphosphate hydrolases"/>
    <property type="match status" value="3"/>
</dbReference>
<evidence type="ECO:0000256" key="11">
    <source>
        <dbReference type="ARBA" id="ARBA00034617"/>
    </source>
</evidence>
<dbReference type="SUPFAM" id="SSF52980">
    <property type="entry name" value="Restriction endonuclease-like"/>
    <property type="match status" value="1"/>
</dbReference>
<dbReference type="EMBL" id="AP027731">
    <property type="protein sequence ID" value="BDZ44559.1"/>
    <property type="molecule type" value="Genomic_DNA"/>
</dbReference>
<dbReference type="InterPro" id="IPR014016">
    <property type="entry name" value="UvrD-like_ATP-bd"/>
</dbReference>
<evidence type="ECO:0000256" key="12">
    <source>
        <dbReference type="ARBA" id="ARBA00034808"/>
    </source>
</evidence>
<evidence type="ECO:0000256" key="13">
    <source>
        <dbReference type="ARBA" id="ARBA00048988"/>
    </source>
</evidence>
<dbReference type="PANTHER" id="PTHR11070">
    <property type="entry name" value="UVRD / RECB / PCRA DNA HELICASE FAMILY MEMBER"/>
    <property type="match status" value="1"/>
</dbReference>
<evidence type="ECO:0000256" key="10">
    <source>
        <dbReference type="ARBA" id="ARBA00023235"/>
    </source>
</evidence>
<keyword evidence="2 14" id="KW-0547">Nucleotide-binding</keyword>
<evidence type="ECO:0000256" key="9">
    <source>
        <dbReference type="ARBA" id="ARBA00023204"/>
    </source>
</evidence>
<dbReference type="Pfam" id="PF12705">
    <property type="entry name" value="PDDEXK_1"/>
    <property type="match status" value="1"/>
</dbReference>
<dbReference type="PANTHER" id="PTHR11070:SF55">
    <property type="entry name" value="DNA 3'-5' HELICASE"/>
    <property type="match status" value="1"/>
</dbReference>
<comment type="caution">
    <text evidence="14">Lacks conserved residue(s) required for the propagation of feature annotation.</text>
</comment>
<dbReference type="SUPFAM" id="SSF52540">
    <property type="entry name" value="P-loop containing nucleoside triphosphate hydrolases"/>
    <property type="match status" value="1"/>
</dbReference>
<dbReference type="RefSeq" id="WP_286278011.1">
    <property type="nucleotide sequence ID" value="NZ_AP027731.1"/>
</dbReference>
<evidence type="ECO:0000313" key="18">
    <source>
        <dbReference type="Proteomes" id="UP001321498"/>
    </source>
</evidence>
<evidence type="ECO:0000259" key="16">
    <source>
        <dbReference type="PROSITE" id="PS51217"/>
    </source>
</evidence>
<feature type="domain" description="UvrD-like helicase ATP-binding" evidence="15">
    <location>
        <begin position="1"/>
        <end position="107"/>
    </location>
</feature>
<keyword evidence="3" id="KW-0227">DNA damage</keyword>
<dbReference type="EC" id="5.6.2.4" evidence="12"/>
<evidence type="ECO:0000256" key="1">
    <source>
        <dbReference type="ARBA" id="ARBA00022722"/>
    </source>
</evidence>
<organism evidence="17 18">
    <name type="scientific">Naasia aerilata</name>
    <dbReference type="NCBI Taxonomy" id="1162966"/>
    <lineage>
        <taxon>Bacteria</taxon>
        <taxon>Bacillati</taxon>
        <taxon>Actinomycetota</taxon>
        <taxon>Actinomycetes</taxon>
        <taxon>Micrococcales</taxon>
        <taxon>Microbacteriaceae</taxon>
        <taxon>Naasia</taxon>
    </lineage>
</organism>
<keyword evidence="5 14" id="KW-0347">Helicase</keyword>
<dbReference type="InterPro" id="IPR014017">
    <property type="entry name" value="DNA_helicase_UvrD-like_C"/>
</dbReference>
<dbReference type="Gene3D" id="3.90.320.10">
    <property type="match status" value="1"/>
</dbReference>
<evidence type="ECO:0000256" key="5">
    <source>
        <dbReference type="ARBA" id="ARBA00022806"/>
    </source>
</evidence>
<keyword evidence="4 14" id="KW-0378">Hydrolase</keyword>
<evidence type="ECO:0000256" key="8">
    <source>
        <dbReference type="ARBA" id="ARBA00023125"/>
    </source>
</evidence>
<keyword evidence="9" id="KW-0234">DNA repair</keyword>
<name>A0ABM8G8P8_9MICO</name>
<reference evidence="18" key="1">
    <citation type="journal article" date="2019" name="Int. J. Syst. Evol. Microbiol.">
        <title>The Global Catalogue of Microorganisms (GCM) 10K type strain sequencing project: providing services to taxonomists for standard genome sequencing and annotation.</title>
        <authorList>
            <consortium name="The Broad Institute Genomics Platform"/>
            <consortium name="The Broad Institute Genome Sequencing Center for Infectious Disease"/>
            <person name="Wu L."/>
            <person name="Ma J."/>
        </authorList>
    </citation>
    <scope>NUCLEOTIDE SEQUENCE [LARGE SCALE GENOMIC DNA]</scope>
    <source>
        <strain evidence="18">NBRC 108725</strain>
    </source>
</reference>
<gene>
    <name evidence="17" type="ORF">GCM10025866_04680</name>
</gene>
<dbReference type="Pfam" id="PF00580">
    <property type="entry name" value="UvrD-helicase"/>
    <property type="match status" value="1"/>
</dbReference>
<dbReference type="InterPro" id="IPR011335">
    <property type="entry name" value="Restrct_endonuc-II-like"/>
</dbReference>
<dbReference type="GO" id="GO:0004386">
    <property type="term" value="F:helicase activity"/>
    <property type="evidence" value="ECO:0007669"/>
    <property type="project" value="UniProtKB-KW"/>
</dbReference>
<evidence type="ECO:0000259" key="15">
    <source>
        <dbReference type="PROSITE" id="PS51198"/>
    </source>
</evidence>
<keyword evidence="7 14" id="KW-0067">ATP-binding</keyword>
<keyword evidence="10" id="KW-0413">Isomerase</keyword>
<keyword evidence="8" id="KW-0238">DNA-binding</keyword>
<dbReference type="InterPro" id="IPR000212">
    <property type="entry name" value="DNA_helicase_UvrD/REP"/>
</dbReference>
<evidence type="ECO:0000256" key="14">
    <source>
        <dbReference type="PROSITE-ProRule" id="PRU00560"/>
    </source>
</evidence>
<evidence type="ECO:0000256" key="7">
    <source>
        <dbReference type="ARBA" id="ARBA00022840"/>
    </source>
</evidence>
<dbReference type="InterPro" id="IPR011604">
    <property type="entry name" value="PDDEXK-like_dom_sf"/>
</dbReference>
<keyword evidence="18" id="KW-1185">Reference proteome</keyword>
<comment type="catalytic activity">
    <reaction evidence="13">
        <text>ATP + H2O = ADP + phosphate + H(+)</text>
        <dbReference type="Rhea" id="RHEA:13065"/>
        <dbReference type="ChEBI" id="CHEBI:15377"/>
        <dbReference type="ChEBI" id="CHEBI:15378"/>
        <dbReference type="ChEBI" id="CHEBI:30616"/>
        <dbReference type="ChEBI" id="CHEBI:43474"/>
        <dbReference type="ChEBI" id="CHEBI:456216"/>
        <dbReference type="EC" id="5.6.2.4"/>
    </reaction>
</comment>
<keyword evidence="6" id="KW-0269">Exonuclease</keyword>
<evidence type="ECO:0000256" key="6">
    <source>
        <dbReference type="ARBA" id="ARBA00022839"/>
    </source>
</evidence>
<dbReference type="Proteomes" id="UP001321498">
    <property type="component" value="Chromosome"/>
</dbReference>
<evidence type="ECO:0000256" key="2">
    <source>
        <dbReference type="ARBA" id="ARBA00022741"/>
    </source>
</evidence>